<name>A0A2S7D3C1_9XANT</name>
<dbReference type="RefSeq" id="WP_104611792.1">
    <property type="nucleotide sequence ID" value="NZ_MDEI01000007.1"/>
</dbReference>
<evidence type="ECO:0000256" key="1">
    <source>
        <dbReference type="SAM" id="SignalP"/>
    </source>
</evidence>
<sequence>MFKAMTLAALLSAVGPVLATEPQRVAFTSIGKARIGMSERTLVRALGAPLTHVAAEVEEEGCFYASGRDLPQGVGLMMIDGRLARIDVSEGGVPTMSGAEVGTSEAKLKQLYGTRLIQQPHAYTGQEGHYLTVQSDDGRYGIRFETDGAWVTSFYAGTAKSIQYIEGCQ</sequence>
<dbReference type="Proteomes" id="UP000238191">
    <property type="component" value="Unassembled WGS sequence"/>
</dbReference>
<dbReference type="OrthoDB" id="6038757at2"/>
<evidence type="ECO:0000313" key="2">
    <source>
        <dbReference type="EMBL" id="PPU68332.1"/>
    </source>
</evidence>
<feature type="chain" id="PRO_5015441554" description="PepSY domain-containing protein" evidence="1">
    <location>
        <begin position="20"/>
        <end position="169"/>
    </location>
</feature>
<organism evidence="2 3">
    <name type="scientific">Xanthomonas pisi</name>
    <dbReference type="NCBI Taxonomy" id="56457"/>
    <lineage>
        <taxon>Bacteria</taxon>
        <taxon>Pseudomonadati</taxon>
        <taxon>Pseudomonadota</taxon>
        <taxon>Gammaproteobacteria</taxon>
        <taxon>Lysobacterales</taxon>
        <taxon>Lysobacteraceae</taxon>
        <taxon>Xanthomonas</taxon>
    </lineage>
</organism>
<comment type="caution">
    <text evidence="2">The sequence shown here is derived from an EMBL/GenBank/DDBJ whole genome shotgun (WGS) entry which is preliminary data.</text>
</comment>
<dbReference type="AlphaFoldDB" id="A0A2S7D3C1"/>
<feature type="signal peptide" evidence="1">
    <location>
        <begin position="1"/>
        <end position="19"/>
    </location>
</feature>
<evidence type="ECO:0000313" key="3">
    <source>
        <dbReference type="Proteomes" id="UP000238191"/>
    </source>
</evidence>
<keyword evidence="1" id="KW-0732">Signal</keyword>
<proteinExistence type="predicted"/>
<reference evidence="3" key="1">
    <citation type="submission" date="2016-08" db="EMBL/GenBank/DDBJ databases">
        <authorList>
            <person name="Merda D."/>
            <person name="Briand M."/>
            <person name="Taghouti G."/>
            <person name="Carrere S."/>
            <person name="Gouzy J."/>
            <person name="Portier P."/>
            <person name="Jacques M.-A."/>
            <person name="Fischer-Le Saux M."/>
        </authorList>
    </citation>
    <scope>NUCLEOTIDE SEQUENCE [LARGE SCALE GENOMIC DNA]</scope>
    <source>
        <strain evidence="3">CFBP4643</strain>
    </source>
</reference>
<accession>A0A2S7D3C1</accession>
<gene>
    <name evidence="2" type="ORF">XpiCFBP4643_09765</name>
</gene>
<keyword evidence="3" id="KW-1185">Reference proteome</keyword>
<evidence type="ECO:0008006" key="4">
    <source>
        <dbReference type="Google" id="ProtNLM"/>
    </source>
</evidence>
<protein>
    <recommendedName>
        <fullName evidence="4">PepSY domain-containing protein</fullName>
    </recommendedName>
</protein>
<dbReference type="EMBL" id="MDEI01000007">
    <property type="protein sequence ID" value="PPU68332.1"/>
    <property type="molecule type" value="Genomic_DNA"/>
</dbReference>